<dbReference type="EC" id="4.2.1.136" evidence="13"/>
<dbReference type="InterPro" id="IPR004568">
    <property type="entry name" value="Ppantetheine-prot_Trfase_dom"/>
</dbReference>
<comment type="similarity">
    <text evidence="13">Belongs to the NnrD/CARKD family.</text>
</comment>
<feature type="binding site" evidence="13">
    <location>
        <position position="279"/>
    </location>
    <ligand>
        <name>(6S)-NADPHX</name>
        <dbReference type="ChEBI" id="CHEBI:64076"/>
    </ligand>
</feature>
<dbReference type="NCBIfam" id="TIGR00196">
    <property type="entry name" value="yjeF_cterm"/>
    <property type="match status" value="1"/>
</dbReference>
<organism evidence="15 16">
    <name type="scientific">Parvimonas parva</name>
    <dbReference type="NCBI Taxonomy" id="2769485"/>
    <lineage>
        <taxon>Bacteria</taxon>
        <taxon>Bacillati</taxon>
        <taxon>Bacillota</taxon>
        <taxon>Tissierellia</taxon>
        <taxon>Tissierellales</taxon>
        <taxon>Peptoniphilaceae</taxon>
        <taxon>Parvimonas</taxon>
    </lineage>
</organism>
<feature type="binding site" evidence="13">
    <location>
        <position position="345"/>
    </location>
    <ligand>
        <name>AMP</name>
        <dbReference type="ChEBI" id="CHEBI:456215"/>
    </ligand>
</feature>
<feature type="binding site" evidence="13">
    <location>
        <begin position="317"/>
        <end position="321"/>
    </location>
    <ligand>
        <name>AMP</name>
        <dbReference type="ChEBI" id="CHEBI:456215"/>
    </ligand>
</feature>
<keyword evidence="8 13" id="KW-0521">NADP</keyword>
<proteinExistence type="inferred from homology"/>
<dbReference type="InterPro" id="IPR037143">
    <property type="entry name" value="4-PPantetheinyl_Trfase_dom_sf"/>
</dbReference>
<dbReference type="PANTHER" id="PTHR12592">
    <property type="entry name" value="ATP-DEPENDENT (S)-NAD(P)H-HYDRATE DEHYDRATASE FAMILY MEMBER"/>
    <property type="match status" value="1"/>
</dbReference>
<keyword evidence="2" id="KW-0808">Transferase</keyword>
<dbReference type="NCBIfam" id="TIGR00556">
    <property type="entry name" value="pantethn_trn"/>
    <property type="match status" value="1"/>
</dbReference>
<dbReference type="PANTHER" id="PTHR12592:SF0">
    <property type="entry name" value="ATP-DEPENDENT (S)-NAD(P)H-HYDRATE DEHYDRATASE"/>
    <property type="match status" value="1"/>
</dbReference>
<accession>A0ABS1CA93</accession>
<keyword evidence="4 13" id="KW-0547">Nucleotide-binding</keyword>
<dbReference type="Gene3D" id="3.90.470.20">
    <property type="entry name" value="4'-phosphopantetheinyl transferase domain"/>
    <property type="match status" value="1"/>
</dbReference>
<keyword evidence="12 13" id="KW-0456">Lyase</keyword>
<keyword evidence="6 13" id="KW-0067">ATP-binding</keyword>
<evidence type="ECO:0000259" key="14">
    <source>
        <dbReference type="PROSITE" id="PS51383"/>
    </source>
</evidence>
<evidence type="ECO:0000256" key="3">
    <source>
        <dbReference type="ARBA" id="ARBA00022723"/>
    </source>
</evidence>
<comment type="function">
    <text evidence="13">Catalyzes the dehydration of the S-form of NAD(P)HX at the expense of ADP, which is converted to AMP. Together with NAD(P)HX epimerase, which catalyzes the epimerization of the S- and R-forms, the enzyme allows the repair of both epimers of NAD(P)HX, a damaged form of NAD(P)H that is a result of enzymatic or heat-dependent hydration.</text>
</comment>
<feature type="binding site" evidence="13">
    <location>
        <position position="346"/>
    </location>
    <ligand>
        <name>(6S)-NADPHX</name>
        <dbReference type="ChEBI" id="CHEBI:64076"/>
    </ligand>
</feature>
<comment type="cofactor">
    <cofactor evidence="13">
        <name>Mg(2+)</name>
        <dbReference type="ChEBI" id="CHEBI:18420"/>
    </cofactor>
</comment>
<dbReference type="EMBL" id="JACVDA010000019">
    <property type="protein sequence ID" value="MBK1468985.1"/>
    <property type="molecule type" value="Genomic_DNA"/>
</dbReference>
<comment type="catalytic activity">
    <reaction evidence="13">
        <text>(6S)-NADHX + ADP = AMP + phosphate + NADH + H(+)</text>
        <dbReference type="Rhea" id="RHEA:32223"/>
        <dbReference type="ChEBI" id="CHEBI:15378"/>
        <dbReference type="ChEBI" id="CHEBI:43474"/>
        <dbReference type="ChEBI" id="CHEBI:57945"/>
        <dbReference type="ChEBI" id="CHEBI:64074"/>
        <dbReference type="ChEBI" id="CHEBI:456215"/>
        <dbReference type="ChEBI" id="CHEBI:456216"/>
        <dbReference type="EC" id="4.2.1.136"/>
    </reaction>
</comment>
<dbReference type="Pfam" id="PF01648">
    <property type="entry name" value="ACPS"/>
    <property type="match status" value="1"/>
</dbReference>
<keyword evidence="11" id="KW-0275">Fatty acid biosynthesis</keyword>
<dbReference type="SUPFAM" id="SSF56214">
    <property type="entry name" value="4'-phosphopantetheinyl transferase"/>
    <property type="match status" value="1"/>
</dbReference>
<keyword evidence="3" id="KW-0479">Metal-binding</keyword>
<evidence type="ECO:0000256" key="8">
    <source>
        <dbReference type="ARBA" id="ARBA00022857"/>
    </source>
</evidence>
<dbReference type="Proteomes" id="UP000823123">
    <property type="component" value="Unassembled WGS sequence"/>
</dbReference>
<evidence type="ECO:0000256" key="13">
    <source>
        <dbReference type="HAMAP-Rule" id="MF_01965"/>
    </source>
</evidence>
<dbReference type="SUPFAM" id="SSF53613">
    <property type="entry name" value="Ribokinase-like"/>
    <property type="match status" value="1"/>
</dbReference>
<dbReference type="Pfam" id="PF01256">
    <property type="entry name" value="Carb_kinase"/>
    <property type="match status" value="1"/>
</dbReference>
<keyword evidence="9 13" id="KW-0520">NAD</keyword>
<sequence length="407" mass="44905">MIGIDICSISRFSNMKNLDKFLEKYFTIREIEYISNTGYRDETIAGIFSLKEAFVKAIGTGFGTILPIDVEVIHNFSGKPELNVFNTIESKIDEISCSVSHDGDFAIAVVDIKLFKDSIASEKFLEYKNLMINRDENGHKGTFGKVGIVGGSIGMCGSVDLCAKSALRTGSGLVYNICPNSISNILQIKAVENIIFPINDNNEGHFIFENVNEIIEKIENLDAIAIGCGLGRSIENIKILETIIKNFQKPIVIDADAIFFLNDIEKEILNRENIIITPHEAEFSRFSGYDLSYIKDNRLESLINFYKQDLKYTLVLKGKNTIIKSKENCIINNTGNCGMATAGSGDCLTGIILSLLGQGLETFNSAKLGVFLHGLAGDFAKDELGEDSLIASDIIKFLPKAIKYIRG</sequence>
<dbReference type="PROSITE" id="PS51383">
    <property type="entry name" value="YJEF_C_3"/>
    <property type="match status" value="1"/>
</dbReference>
<protein>
    <recommendedName>
        <fullName evidence="13">ADP-dependent (S)-NAD(P)H-hydrate dehydratase</fullName>
        <ecNumber evidence="13">4.2.1.136</ecNumber>
    </recommendedName>
    <alternativeName>
        <fullName evidence="13">ADP-dependent NAD(P)HX dehydratase</fullName>
    </alternativeName>
</protein>
<dbReference type="InterPro" id="IPR029056">
    <property type="entry name" value="Ribokinase-like"/>
</dbReference>
<keyword evidence="5" id="KW-0276">Fatty acid metabolism</keyword>
<evidence type="ECO:0000256" key="2">
    <source>
        <dbReference type="ARBA" id="ARBA00022679"/>
    </source>
</evidence>
<comment type="caution">
    <text evidence="13">Lacks conserved residue(s) required for the propagation of feature annotation.</text>
</comment>
<keyword evidence="1" id="KW-0444">Lipid biosynthesis</keyword>
<dbReference type="NCBIfam" id="TIGR00516">
    <property type="entry name" value="acpS"/>
    <property type="match status" value="1"/>
</dbReference>
<dbReference type="InterPro" id="IPR008278">
    <property type="entry name" value="4-PPantetheinyl_Trfase_dom"/>
</dbReference>
<evidence type="ECO:0000256" key="10">
    <source>
        <dbReference type="ARBA" id="ARBA00023098"/>
    </source>
</evidence>
<evidence type="ECO:0000256" key="6">
    <source>
        <dbReference type="ARBA" id="ARBA00022840"/>
    </source>
</evidence>
<evidence type="ECO:0000256" key="4">
    <source>
        <dbReference type="ARBA" id="ARBA00022741"/>
    </source>
</evidence>
<name>A0ABS1CA93_9FIRM</name>
<evidence type="ECO:0000313" key="16">
    <source>
        <dbReference type="Proteomes" id="UP000823123"/>
    </source>
</evidence>
<keyword evidence="10" id="KW-0443">Lipid metabolism</keyword>
<comment type="caution">
    <text evidence="15">The sequence shown here is derived from an EMBL/GenBank/DDBJ whole genome shotgun (WGS) entry which is preliminary data.</text>
</comment>
<evidence type="ECO:0000256" key="1">
    <source>
        <dbReference type="ARBA" id="ARBA00022516"/>
    </source>
</evidence>
<dbReference type="InterPro" id="IPR000631">
    <property type="entry name" value="CARKD"/>
</dbReference>
<dbReference type="CDD" id="cd01171">
    <property type="entry name" value="YXKO-related"/>
    <property type="match status" value="1"/>
</dbReference>
<dbReference type="RefSeq" id="WP_068472469.1">
    <property type="nucleotide sequence ID" value="NZ_JACVDA010000019.1"/>
</dbReference>
<keyword evidence="16" id="KW-1185">Reference proteome</keyword>
<feature type="binding site" evidence="13">
    <location>
        <position position="229"/>
    </location>
    <ligand>
        <name>(6S)-NADPHX</name>
        <dbReference type="ChEBI" id="CHEBI:64076"/>
    </ligand>
</feature>
<feature type="domain" description="YjeF C-terminal" evidence="14">
    <location>
        <begin position="123"/>
        <end position="405"/>
    </location>
</feature>
<comment type="subunit">
    <text evidence="13">Homotetramer.</text>
</comment>
<keyword evidence="7" id="KW-0460">Magnesium</keyword>
<dbReference type="HAMAP" id="MF_01965">
    <property type="entry name" value="NADHX_dehydratase"/>
    <property type="match status" value="1"/>
</dbReference>
<evidence type="ECO:0000256" key="11">
    <source>
        <dbReference type="ARBA" id="ARBA00023160"/>
    </source>
</evidence>
<evidence type="ECO:0000256" key="12">
    <source>
        <dbReference type="ARBA" id="ARBA00023239"/>
    </source>
</evidence>
<dbReference type="Gene3D" id="3.40.1190.20">
    <property type="match status" value="1"/>
</dbReference>
<gene>
    <name evidence="13" type="primary">nnrD</name>
    <name evidence="15" type="ORF">IBJ83_06605</name>
</gene>
<evidence type="ECO:0000256" key="7">
    <source>
        <dbReference type="ARBA" id="ARBA00022842"/>
    </source>
</evidence>
<evidence type="ECO:0000313" key="15">
    <source>
        <dbReference type="EMBL" id="MBK1468985.1"/>
    </source>
</evidence>
<evidence type="ECO:0000256" key="5">
    <source>
        <dbReference type="ARBA" id="ARBA00022832"/>
    </source>
</evidence>
<comment type="catalytic activity">
    <reaction evidence="13">
        <text>(6S)-NADPHX + ADP = AMP + phosphate + NADPH + H(+)</text>
        <dbReference type="Rhea" id="RHEA:32235"/>
        <dbReference type="ChEBI" id="CHEBI:15378"/>
        <dbReference type="ChEBI" id="CHEBI:43474"/>
        <dbReference type="ChEBI" id="CHEBI:57783"/>
        <dbReference type="ChEBI" id="CHEBI:64076"/>
        <dbReference type="ChEBI" id="CHEBI:456215"/>
        <dbReference type="ChEBI" id="CHEBI:456216"/>
        <dbReference type="EC" id="4.2.1.136"/>
    </reaction>
</comment>
<evidence type="ECO:0000256" key="9">
    <source>
        <dbReference type="ARBA" id="ARBA00023027"/>
    </source>
</evidence>
<reference evidence="15 16" key="1">
    <citation type="submission" date="2020-09" db="EMBL/GenBank/DDBJ databases">
        <title>Parvimonas S3374 sp. nov.</title>
        <authorList>
            <person name="Buhl M."/>
        </authorList>
    </citation>
    <scope>NUCLEOTIDE SEQUENCE [LARGE SCALE GENOMIC DNA]</scope>
    <source>
        <strain evidence="15 16">S3374</strain>
    </source>
</reference>
<dbReference type="InterPro" id="IPR002582">
    <property type="entry name" value="ACPS"/>
</dbReference>